<keyword evidence="1" id="KW-0812">Transmembrane</keyword>
<organism evidence="3 4">
    <name type="scientific">Nostoc commune NIES-4072</name>
    <dbReference type="NCBI Taxonomy" id="2005467"/>
    <lineage>
        <taxon>Bacteria</taxon>
        <taxon>Bacillati</taxon>
        <taxon>Cyanobacteriota</taxon>
        <taxon>Cyanophyceae</taxon>
        <taxon>Nostocales</taxon>
        <taxon>Nostocaceae</taxon>
        <taxon>Nostoc</taxon>
    </lineage>
</organism>
<keyword evidence="1" id="KW-1133">Transmembrane helix</keyword>
<evidence type="ECO:0000313" key="4">
    <source>
        <dbReference type="Proteomes" id="UP000245124"/>
    </source>
</evidence>
<evidence type="ECO:0000313" key="3">
    <source>
        <dbReference type="EMBL" id="GBG19269.1"/>
    </source>
</evidence>
<keyword evidence="4" id="KW-1185">Reference proteome</keyword>
<feature type="domain" description="DUF5615" evidence="2">
    <location>
        <begin position="3"/>
        <end position="48"/>
    </location>
</feature>
<proteinExistence type="predicted"/>
<comment type="caution">
    <text evidence="3">The sequence shown here is derived from an EMBL/GenBank/DDBJ whole genome shotgun (WGS) entry which is preliminary data.</text>
</comment>
<protein>
    <recommendedName>
        <fullName evidence="2">DUF5615 domain-containing protein</fullName>
    </recommendedName>
</protein>
<evidence type="ECO:0000256" key="1">
    <source>
        <dbReference type="SAM" id="Phobius"/>
    </source>
</evidence>
<dbReference type="Proteomes" id="UP000245124">
    <property type="component" value="Unassembled WGS sequence"/>
</dbReference>
<dbReference type="InterPro" id="IPR041049">
    <property type="entry name" value="DUF5615"/>
</dbReference>
<keyword evidence="1" id="KW-0472">Membrane</keyword>
<reference evidence="3 4" key="1">
    <citation type="submission" date="2017-06" db="EMBL/GenBank/DDBJ databases">
        <title>Genome sequencing of cyanobaciteial culture collection at National Institute for Environmental Studies (NIES).</title>
        <authorList>
            <person name="Hirose Y."/>
            <person name="Shimura Y."/>
            <person name="Fujisawa T."/>
            <person name="Nakamura Y."/>
            <person name="Kawachi M."/>
        </authorList>
    </citation>
    <scope>NUCLEOTIDE SEQUENCE [LARGE SCALE GENOMIC DNA]</scope>
    <source>
        <strain evidence="3 4">NIES-4072</strain>
    </source>
</reference>
<evidence type="ECO:0000259" key="2">
    <source>
        <dbReference type="Pfam" id="PF18480"/>
    </source>
</evidence>
<sequence length="80" mass="8825">MVRFYADEQFPFPVVQLLRALGHDVLTVQEAENADQGIPDEEVLAFAIIGLTHTLRILGALGVLAVREIKLFSNFCVSPT</sequence>
<feature type="transmembrane region" description="Helical" evidence="1">
    <location>
        <begin position="43"/>
        <end position="66"/>
    </location>
</feature>
<dbReference type="AlphaFoldDB" id="A0A2R5FML6"/>
<gene>
    <name evidence="3" type="ORF">NIES4072_29360</name>
</gene>
<dbReference type="EMBL" id="BDUD01000001">
    <property type="protein sequence ID" value="GBG19269.1"/>
    <property type="molecule type" value="Genomic_DNA"/>
</dbReference>
<dbReference type="Pfam" id="PF18480">
    <property type="entry name" value="DUF5615"/>
    <property type="match status" value="1"/>
</dbReference>
<name>A0A2R5FML6_NOSCO</name>
<accession>A0A2R5FML6</accession>